<sequence>MSNSNQIRRISRSNHSTQQPLLESNHRPRALHTASIPSSVANLANTIIGTGMLAMPSVISSTGLIPAVILILLSSFLSSFGLYLLHLSSTQLGSKRSSSFNAVANITYPNAAIYFDIAIALKCFGVAISYLLILGQLLPPLVTSFYHHLTPSHFDPPSALLSRHFWISLFVVILSPLAHMRHLNSLRYTSYISIFSATYLLMIVVLCAIHSPIPLPPPGNITWAKFDSSAISKFPVLVFAFTCAQNFYPVKNELRSNSHGSTCAVIAISIGIAAGLYQIIGVLGYVTFGDKVNSNIMSMYPDTSILISFGRLAIAVLVLSSYPLQVHPCRNSLDKIISSAKTTKPEWQQWEGDGDEHRDDQVGDSDGEDANDEFKIPPPSSPLRHSTLTVLILFFTWSIAMMVSQLDKVLAFVGSTGSTAISFILPGLFYRALSRNDTDPSRRWLRIGSRLLIIYGFSVMFFCLAFNFYDMFT</sequence>
<feature type="region of interest" description="Disordered" evidence="9">
    <location>
        <begin position="344"/>
        <end position="380"/>
    </location>
</feature>
<protein>
    <recommendedName>
        <fullName evidence="11">Amino acid transporter transmembrane domain-containing protein</fullName>
    </recommendedName>
</protein>
<gene>
    <name evidence="12" type="ORF">E3P90_01263</name>
</gene>
<feature type="transmembrane region" description="Helical" evidence="10">
    <location>
        <begin position="231"/>
        <end position="250"/>
    </location>
</feature>
<feature type="transmembrane region" description="Helical" evidence="10">
    <location>
        <begin position="113"/>
        <end position="138"/>
    </location>
</feature>
<keyword evidence="5 10" id="KW-0812">Transmembrane</keyword>
<evidence type="ECO:0000256" key="9">
    <source>
        <dbReference type="SAM" id="MobiDB-lite"/>
    </source>
</evidence>
<feature type="transmembrane region" description="Helical" evidence="10">
    <location>
        <begin position="409"/>
        <end position="430"/>
    </location>
</feature>
<feature type="transmembrane region" description="Helical" evidence="10">
    <location>
        <begin position="158"/>
        <end position="178"/>
    </location>
</feature>
<evidence type="ECO:0000313" key="12">
    <source>
        <dbReference type="EMBL" id="TIB14338.1"/>
    </source>
</evidence>
<comment type="subcellular location">
    <subcellularLocation>
        <location evidence="1">Vacuole membrane</location>
        <topology evidence="1">Multi-pass membrane protein</topology>
    </subcellularLocation>
</comment>
<evidence type="ECO:0000256" key="8">
    <source>
        <dbReference type="ARBA" id="ARBA00023136"/>
    </source>
</evidence>
<dbReference type="PANTHER" id="PTHR22950">
    <property type="entry name" value="AMINO ACID TRANSPORTER"/>
    <property type="match status" value="1"/>
</dbReference>
<dbReference type="GO" id="GO:0005302">
    <property type="term" value="F:L-tyrosine transmembrane transporter activity"/>
    <property type="evidence" value="ECO:0007669"/>
    <property type="project" value="TreeGrafter"/>
</dbReference>
<name>A0A4T0HJS2_WALIC</name>
<feature type="domain" description="Amino acid transporter transmembrane" evidence="11">
    <location>
        <begin position="32"/>
        <end position="465"/>
    </location>
</feature>
<evidence type="ECO:0000256" key="2">
    <source>
        <dbReference type="ARBA" id="ARBA00008066"/>
    </source>
</evidence>
<proteinExistence type="inferred from homology"/>
<evidence type="ECO:0000256" key="4">
    <source>
        <dbReference type="ARBA" id="ARBA00022554"/>
    </source>
</evidence>
<evidence type="ECO:0000256" key="6">
    <source>
        <dbReference type="ARBA" id="ARBA00022970"/>
    </source>
</evidence>
<keyword evidence="6" id="KW-0029">Amino-acid transport</keyword>
<evidence type="ECO:0000256" key="7">
    <source>
        <dbReference type="ARBA" id="ARBA00022989"/>
    </source>
</evidence>
<comment type="caution">
    <text evidence="12">The sequence shown here is derived from an EMBL/GenBank/DDBJ whole genome shotgun (WGS) entry which is preliminary data.</text>
</comment>
<dbReference type="GO" id="GO:0005290">
    <property type="term" value="F:L-histidine transmembrane transporter activity"/>
    <property type="evidence" value="ECO:0007669"/>
    <property type="project" value="TreeGrafter"/>
</dbReference>
<comment type="similarity">
    <text evidence="2">Belongs to the amino acid/polyamine transporter 2 family.</text>
</comment>
<dbReference type="GO" id="GO:0015194">
    <property type="term" value="F:L-serine transmembrane transporter activity"/>
    <property type="evidence" value="ECO:0007669"/>
    <property type="project" value="TreeGrafter"/>
</dbReference>
<organism evidence="12 13">
    <name type="scientific">Wallemia ichthyophaga</name>
    <dbReference type="NCBI Taxonomy" id="245174"/>
    <lineage>
        <taxon>Eukaryota</taxon>
        <taxon>Fungi</taxon>
        <taxon>Dikarya</taxon>
        <taxon>Basidiomycota</taxon>
        <taxon>Wallemiomycotina</taxon>
        <taxon>Wallemiomycetes</taxon>
        <taxon>Wallemiales</taxon>
        <taxon>Wallemiaceae</taxon>
        <taxon>Wallemia</taxon>
    </lineage>
</organism>
<keyword evidence="4" id="KW-0926">Vacuole</keyword>
<dbReference type="EMBL" id="SPOF01000011">
    <property type="protein sequence ID" value="TIB14338.1"/>
    <property type="molecule type" value="Genomic_DNA"/>
</dbReference>
<dbReference type="GO" id="GO:0005313">
    <property type="term" value="F:L-glutamate transmembrane transporter activity"/>
    <property type="evidence" value="ECO:0007669"/>
    <property type="project" value="TreeGrafter"/>
</dbReference>
<dbReference type="GO" id="GO:0015189">
    <property type="term" value="F:L-lysine transmembrane transporter activity"/>
    <property type="evidence" value="ECO:0007669"/>
    <property type="project" value="TreeGrafter"/>
</dbReference>
<dbReference type="Proteomes" id="UP000306954">
    <property type="component" value="Unassembled WGS sequence"/>
</dbReference>
<accession>A0A4T0HJS2</accession>
<feature type="transmembrane region" description="Helical" evidence="10">
    <location>
        <begin position="190"/>
        <end position="211"/>
    </location>
</feature>
<feature type="transmembrane region" description="Helical" evidence="10">
    <location>
        <begin position="39"/>
        <end position="59"/>
    </location>
</feature>
<dbReference type="InterPro" id="IPR013057">
    <property type="entry name" value="AA_transpt_TM"/>
</dbReference>
<evidence type="ECO:0000256" key="1">
    <source>
        <dbReference type="ARBA" id="ARBA00004128"/>
    </source>
</evidence>
<dbReference type="Pfam" id="PF01490">
    <property type="entry name" value="Aa_trans"/>
    <property type="match status" value="1"/>
</dbReference>
<keyword evidence="7 10" id="KW-1133">Transmembrane helix</keyword>
<feature type="transmembrane region" description="Helical" evidence="10">
    <location>
        <begin position="305"/>
        <end position="324"/>
    </location>
</feature>
<feature type="compositionally biased region" description="Low complexity" evidence="9">
    <location>
        <begin position="1"/>
        <end position="16"/>
    </location>
</feature>
<feature type="transmembrane region" description="Helical" evidence="10">
    <location>
        <begin position="451"/>
        <end position="469"/>
    </location>
</feature>
<feature type="transmembrane region" description="Helical" evidence="10">
    <location>
        <begin position="65"/>
        <end position="85"/>
    </location>
</feature>
<feature type="transmembrane region" description="Helical" evidence="10">
    <location>
        <begin position="262"/>
        <end position="285"/>
    </location>
</feature>
<evidence type="ECO:0000256" key="3">
    <source>
        <dbReference type="ARBA" id="ARBA00022448"/>
    </source>
</evidence>
<keyword evidence="3" id="KW-0813">Transport</keyword>
<evidence type="ECO:0000256" key="10">
    <source>
        <dbReference type="SAM" id="Phobius"/>
    </source>
</evidence>
<feature type="region of interest" description="Disordered" evidence="9">
    <location>
        <begin position="1"/>
        <end position="24"/>
    </location>
</feature>
<evidence type="ECO:0000259" key="11">
    <source>
        <dbReference type="Pfam" id="PF01490"/>
    </source>
</evidence>
<dbReference type="PANTHER" id="PTHR22950:SF678">
    <property type="entry name" value="VACUOLAR AMINO ACID TRANSPORTER 5-RELATED"/>
    <property type="match status" value="1"/>
</dbReference>
<dbReference type="GO" id="GO:0000329">
    <property type="term" value="C:fungal-type vacuole membrane"/>
    <property type="evidence" value="ECO:0007669"/>
    <property type="project" value="TreeGrafter"/>
</dbReference>
<dbReference type="AlphaFoldDB" id="A0A4T0HJS2"/>
<reference evidence="12 13" key="1">
    <citation type="submission" date="2019-03" db="EMBL/GenBank/DDBJ databases">
        <title>Sequencing 23 genomes of Wallemia ichthyophaga.</title>
        <authorList>
            <person name="Gostincar C."/>
        </authorList>
    </citation>
    <scope>NUCLEOTIDE SEQUENCE [LARGE SCALE GENOMIC DNA]</scope>
    <source>
        <strain evidence="12 13">EXF-8621</strain>
    </source>
</reference>
<evidence type="ECO:0000313" key="13">
    <source>
        <dbReference type="Proteomes" id="UP000306954"/>
    </source>
</evidence>
<evidence type="ECO:0000256" key="5">
    <source>
        <dbReference type="ARBA" id="ARBA00022692"/>
    </source>
</evidence>
<feature type="compositionally biased region" description="Acidic residues" evidence="9">
    <location>
        <begin position="362"/>
        <end position="371"/>
    </location>
</feature>
<dbReference type="GO" id="GO:0061459">
    <property type="term" value="F:L-arginine transmembrane transporter activity"/>
    <property type="evidence" value="ECO:0007669"/>
    <property type="project" value="TreeGrafter"/>
</dbReference>
<dbReference type="OrthoDB" id="438545at2759"/>
<keyword evidence="8 10" id="KW-0472">Membrane</keyword>